<feature type="region of interest" description="Disordered" evidence="1">
    <location>
        <begin position="103"/>
        <end position="141"/>
    </location>
</feature>
<dbReference type="AlphaFoldDB" id="A0AAD9M1R0"/>
<dbReference type="EMBL" id="MU842929">
    <property type="protein sequence ID" value="KAK2025798.1"/>
    <property type="molecule type" value="Genomic_DNA"/>
</dbReference>
<keyword evidence="3" id="KW-1185">Reference proteome</keyword>
<name>A0AAD9M1R0_9PEZI</name>
<protein>
    <submittedName>
        <fullName evidence="2">Uncharacterized protein</fullName>
    </submittedName>
</protein>
<feature type="compositionally biased region" description="Polar residues" evidence="1">
    <location>
        <begin position="127"/>
        <end position="141"/>
    </location>
</feature>
<evidence type="ECO:0000313" key="2">
    <source>
        <dbReference type="EMBL" id="KAK2025798.1"/>
    </source>
</evidence>
<reference evidence="2" key="1">
    <citation type="submission" date="2021-06" db="EMBL/GenBank/DDBJ databases">
        <title>Comparative genomics, transcriptomics and evolutionary studies reveal genomic signatures of adaptation to plant cell wall in hemibiotrophic fungi.</title>
        <authorList>
            <consortium name="DOE Joint Genome Institute"/>
            <person name="Baroncelli R."/>
            <person name="Diaz J.F."/>
            <person name="Benocci T."/>
            <person name="Peng M."/>
            <person name="Battaglia E."/>
            <person name="Haridas S."/>
            <person name="Andreopoulos W."/>
            <person name="Labutti K."/>
            <person name="Pangilinan J."/>
            <person name="Floch G.L."/>
            <person name="Makela M.R."/>
            <person name="Henrissat B."/>
            <person name="Grigoriev I.V."/>
            <person name="Crouch J.A."/>
            <person name="De Vries R.P."/>
            <person name="Sukno S.A."/>
            <person name="Thon M.R."/>
        </authorList>
    </citation>
    <scope>NUCLEOTIDE SEQUENCE</scope>
    <source>
        <strain evidence="2">MAFF235873</strain>
    </source>
</reference>
<evidence type="ECO:0000313" key="3">
    <source>
        <dbReference type="Proteomes" id="UP001232148"/>
    </source>
</evidence>
<gene>
    <name evidence="2" type="ORF">LX32DRAFT_47542</name>
</gene>
<sequence length="141" mass="14786">MGPTMLCQPEADAATYEVPIPDGLARAPVRDHGKGSRRRGRPTAAGCLGPMDVPPSPGYFPSVEHNPADDGTSCGRDKPTTETRWAKQSPASAIYRHISLQVSGLDRGSRRANGAVTMPEPEGGTSRGRTPSNGGMESSSN</sequence>
<accession>A0AAD9M1R0</accession>
<evidence type="ECO:0000256" key="1">
    <source>
        <dbReference type="SAM" id="MobiDB-lite"/>
    </source>
</evidence>
<proteinExistence type="predicted"/>
<dbReference type="Proteomes" id="UP001232148">
    <property type="component" value="Unassembled WGS sequence"/>
</dbReference>
<comment type="caution">
    <text evidence="2">The sequence shown here is derived from an EMBL/GenBank/DDBJ whole genome shotgun (WGS) entry which is preliminary data.</text>
</comment>
<feature type="region of interest" description="Disordered" evidence="1">
    <location>
        <begin position="18"/>
        <end position="91"/>
    </location>
</feature>
<organism evidence="2 3">
    <name type="scientific">Colletotrichum zoysiae</name>
    <dbReference type="NCBI Taxonomy" id="1216348"/>
    <lineage>
        <taxon>Eukaryota</taxon>
        <taxon>Fungi</taxon>
        <taxon>Dikarya</taxon>
        <taxon>Ascomycota</taxon>
        <taxon>Pezizomycotina</taxon>
        <taxon>Sordariomycetes</taxon>
        <taxon>Hypocreomycetidae</taxon>
        <taxon>Glomerellales</taxon>
        <taxon>Glomerellaceae</taxon>
        <taxon>Colletotrichum</taxon>
        <taxon>Colletotrichum graminicola species complex</taxon>
    </lineage>
</organism>
<feature type="compositionally biased region" description="Basic and acidic residues" evidence="1">
    <location>
        <begin position="75"/>
        <end position="85"/>
    </location>
</feature>